<keyword evidence="4" id="KW-0812">Transmembrane</keyword>
<dbReference type="SUPFAM" id="SSF47336">
    <property type="entry name" value="ACP-like"/>
    <property type="match status" value="3"/>
</dbReference>
<feature type="transmembrane region" description="Helical" evidence="4">
    <location>
        <begin position="322"/>
        <end position="348"/>
    </location>
</feature>
<evidence type="ECO:0000313" key="6">
    <source>
        <dbReference type="EMBL" id="MFD1517209.1"/>
    </source>
</evidence>
<dbReference type="EMBL" id="JBHUCO010000007">
    <property type="protein sequence ID" value="MFD1517209.1"/>
    <property type="molecule type" value="Genomic_DNA"/>
</dbReference>
<dbReference type="InterPro" id="IPR036736">
    <property type="entry name" value="ACP-like_sf"/>
</dbReference>
<keyword evidence="4" id="KW-0472">Membrane</keyword>
<accession>A0ABW4ET12</accession>
<dbReference type="Gene3D" id="1.10.1200.10">
    <property type="entry name" value="ACP-like"/>
    <property type="match status" value="3"/>
</dbReference>
<keyword evidence="7" id="KW-1185">Reference proteome</keyword>
<dbReference type="Gene3D" id="2.160.10.10">
    <property type="entry name" value="Hexapeptide repeat proteins"/>
    <property type="match status" value="2"/>
</dbReference>
<evidence type="ECO:0000256" key="3">
    <source>
        <dbReference type="SAM" id="MobiDB-lite"/>
    </source>
</evidence>
<keyword evidence="4" id="KW-1133">Transmembrane helix</keyword>
<organism evidence="6 7">
    <name type="scientific">Pseudonocardia yunnanensis</name>
    <dbReference type="NCBI Taxonomy" id="58107"/>
    <lineage>
        <taxon>Bacteria</taxon>
        <taxon>Bacillati</taxon>
        <taxon>Actinomycetota</taxon>
        <taxon>Actinomycetes</taxon>
        <taxon>Pseudonocardiales</taxon>
        <taxon>Pseudonocardiaceae</taxon>
        <taxon>Pseudonocardia</taxon>
    </lineage>
</organism>
<dbReference type="RefSeq" id="WP_344718945.1">
    <property type="nucleotide sequence ID" value="NZ_BAAAUS010000002.1"/>
</dbReference>
<feature type="transmembrane region" description="Helical" evidence="4">
    <location>
        <begin position="566"/>
        <end position="588"/>
    </location>
</feature>
<feature type="compositionally biased region" description="Polar residues" evidence="3">
    <location>
        <begin position="472"/>
        <end position="483"/>
    </location>
</feature>
<sequence length="999" mass="110039">MGELVESSSAHVVDLSTTQIDHVRPATSTEQKLAEVLAEIVGTERVSAHSNFFDDLGADSLLMAQFCARVRKRPDLPTVSMKDVYRHPTISGLATALGEPVPAPGDLGTEKALAEILAEIVGTEHVSADSNFFDDLGADSLLMARFCARVRKRPDLPNVSIQDVYAHPTLRSLATTLTKPVQAPGDPGTEKALADVLAEIVGTEHVSADSNFFDDLGADSLLMARFCARVRKRPDLPNVSIQDVYAHPTVRSLAATLAKPAPTPAESPVTTSPGVAAPASRLEYIVCGTLQFLVYVGYAFLVAIVFLWGYDWVSEASGLSHVYLRSLVFGAAIFLGLSILPILAKWILVGRWKPRKIRIWSLGYVRFWTVKMLVRVSPMMMFVGSPLYLVYLRALGAHIGRRVLILSRDIPVCTDLLTIGDNTVIRKDSFFSCYRGRAGLIETDRVTLGKNVYVGEATVIDIGTAMGDDTQLGHSSSLHTGQSVPDGEHWHGSPGRRTEVNYQTIEQQVRVGGLRKAVSMVLQVLSLLFVVLPVTIGGVALVLIAIPRLAMALGANALDLTDWQFYLYALAASFIIFFGLVLAGLLVITTVPRLLGLFIKPDKVYPLHGFHHSLHRVITRLTNLRFFTYLFGDSSYIVNYLNRLGGDVSRKEQTGSNFGLEVKHETPYMLTVGPAAMVADGLSVINADYTSTSFRVSRATIGAHTFLGNNVYYPAQSRLGENCLVASKAMVPIDGPLRENVGLLGSPSFEIPRSVHRDTRFDHLRRGRTLRRRLAAKNKHNLRTMGLYLLARWGYFFGAVVLFLAADELDRTFGTWVDLPADFLFLLSVLYFVLVERVVTGFRRLQPRYCSIYDPHFWWHERFWKVPAMGYFLRAFDGTPFKSMLWRLLGVRVGKRLFDDGCGMPERTLVTIGDDVTLNVHSKIQCHSQEDGTFKSDRITIGTGSTLGVGAFVMYGATLGDGAELEPDSYLMKGEDVAPHSRWGGNPAIELREGLAQAA</sequence>
<feature type="region of interest" description="Disordered" evidence="3">
    <location>
        <begin position="472"/>
        <end position="496"/>
    </location>
</feature>
<feature type="transmembrane region" description="Helical" evidence="4">
    <location>
        <begin position="524"/>
        <end position="546"/>
    </location>
</feature>
<dbReference type="InterPro" id="IPR011004">
    <property type="entry name" value="Trimer_LpxA-like_sf"/>
</dbReference>
<feature type="transmembrane region" description="Helical" evidence="4">
    <location>
        <begin position="368"/>
        <end position="392"/>
    </location>
</feature>
<name>A0ABW4ET12_9PSEU</name>
<keyword evidence="2" id="KW-0597">Phosphoprotein</keyword>
<dbReference type="InterPro" id="IPR009081">
    <property type="entry name" value="PP-bd_ACP"/>
</dbReference>
<evidence type="ECO:0000256" key="1">
    <source>
        <dbReference type="ARBA" id="ARBA00022450"/>
    </source>
</evidence>
<protein>
    <submittedName>
        <fullName evidence="6">Pls/PosA family non-ribosomal peptide synthetase</fullName>
    </submittedName>
</protein>
<dbReference type="PROSITE" id="PS50075">
    <property type="entry name" value="CARRIER"/>
    <property type="match status" value="3"/>
</dbReference>
<feature type="domain" description="Carrier" evidence="5">
    <location>
        <begin position="184"/>
        <end position="261"/>
    </location>
</feature>
<reference evidence="7" key="1">
    <citation type="journal article" date="2019" name="Int. J. Syst. Evol. Microbiol.">
        <title>The Global Catalogue of Microorganisms (GCM) 10K type strain sequencing project: providing services to taxonomists for standard genome sequencing and annotation.</title>
        <authorList>
            <consortium name="The Broad Institute Genomics Platform"/>
            <consortium name="The Broad Institute Genome Sequencing Center for Infectious Disease"/>
            <person name="Wu L."/>
            <person name="Ma J."/>
        </authorList>
    </citation>
    <scope>NUCLEOTIDE SEQUENCE [LARGE SCALE GENOMIC DNA]</scope>
    <source>
        <strain evidence="7">CCM 7043</strain>
    </source>
</reference>
<feature type="transmembrane region" description="Helical" evidence="4">
    <location>
        <begin position="787"/>
        <end position="806"/>
    </location>
</feature>
<dbReference type="SMART" id="SM00823">
    <property type="entry name" value="PKS_PP"/>
    <property type="match status" value="3"/>
</dbReference>
<dbReference type="PANTHER" id="PTHR45527">
    <property type="entry name" value="NONRIBOSOMAL PEPTIDE SYNTHETASE"/>
    <property type="match status" value="1"/>
</dbReference>
<dbReference type="PANTHER" id="PTHR45527:SF14">
    <property type="entry name" value="PLIPASTATIN SYNTHASE SUBUNIT B"/>
    <property type="match status" value="1"/>
</dbReference>
<proteinExistence type="predicted"/>
<feature type="domain" description="Carrier" evidence="5">
    <location>
        <begin position="104"/>
        <end position="181"/>
    </location>
</feature>
<feature type="domain" description="Carrier" evidence="5">
    <location>
        <begin position="24"/>
        <end position="101"/>
    </location>
</feature>
<gene>
    <name evidence="6" type="ORF">ACFSJD_06920</name>
</gene>
<dbReference type="InterPro" id="IPR020806">
    <property type="entry name" value="PKS_PP-bd"/>
</dbReference>
<evidence type="ECO:0000256" key="2">
    <source>
        <dbReference type="ARBA" id="ARBA00022553"/>
    </source>
</evidence>
<keyword evidence="1" id="KW-0596">Phosphopantetheine</keyword>
<dbReference type="InterPro" id="IPR012728">
    <property type="entry name" value="Pls/PosA_C"/>
</dbReference>
<evidence type="ECO:0000256" key="4">
    <source>
        <dbReference type="SAM" id="Phobius"/>
    </source>
</evidence>
<comment type="caution">
    <text evidence="6">The sequence shown here is derived from an EMBL/GenBank/DDBJ whole genome shotgun (WGS) entry which is preliminary data.</text>
</comment>
<dbReference type="NCBIfam" id="TIGR02353">
    <property type="entry name" value="NRPS_term_dom"/>
    <property type="match status" value="1"/>
</dbReference>
<feature type="transmembrane region" description="Helical" evidence="4">
    <location>
        <begin position="821"/>
        <end position="839"/>
    </location>
</feature>
<dbReference type="SUPFAM" id="SSF51161">
    <property type="entry name" value="Trimeric LpxA-like enzymes"/>
    <property type="match status" value="3"/>
</dbReference>
<feature type="compositionally biased region" description="Basic and acidic residues" evidence="3">
    <location>
        <begin position="486"/>
        <end position="496"/>
    </location>
</feature>
<evidence type="ECO:0000259" key="5">
    <source>
        <dbReference type="PROSITE" id="PS50075"/>
    </source>
</evidence>
<dbReference type="Pfam" id="PF00550">
    <property type="entry name" value="PP-binding"/>
    <property type="match status" value="3"/>
</dbReference>
<evidence type="ECO:0000313" key="7">
    <source>
        <dbReference type="Proteomes" id="UP001597114"/>
    </source>
</evidence>
<dbReference type="Proteomes" id="UP001597114">
    <property type="component" value="Unassembled WGS sequence"/>
</dbReference>
<feature type="transmembrane region" description="Helical" evidence="4">
    <location>
        <begin position="292"/>
        <end position="310"/>
    </location>
</feature>